<comment type="caution">
    <text evidence="12">Lacks conserved residue(s) required for the propagation of feature annotation.</text>
</comment>
<reference evidence="13 14" key="1">
    <citation type="submission" date="2024-08" db="EMBL/GenBank/DDBJ databases">
        <title>Gnathostoma spinigerum genome.</title>
        <authorList>
            <person name="Gonzalez-Bertolin B."/>
            <person name="Monzon S."/>
            <person name="Zaballos A."/>
            <person name="Jimenez P."/>
            <person name="Dekumyoy P."/>
            <person name="Varona S."/>
            <person name="Cuesta I."/>
            <person name="Sumanam S."/>
            <person name="Adisakwattana P."/>
            <person name="Gasser R.B."/>
            <person name="Hernandez-Gonzalez A."/>
            <person name="Young N.D."/>
            <person name="Perteguer M.J."/>
        </authorList>
    </citation>
    <scope>NUCLEOTIDE SEQUENCE [LARGE SCALE GENOMIC DNA]</scope>
    <source>
        <strain evidence="13">AL3</strain>
        <tissue evidence="13">Liver</tissue>
    </source>
</reference>
<protein>
    <recommendedName>
        <fullName evidence="12">Innexin</fullName>
    </recommendedName>
</protein>
<keyword evidence="4" id="KW-1003">Cell membrane</keyword>
<dbReference type="PROSITE" id="PS51013">
    <property type="entry name" value="PANNEXIN"/>
    <property type="match status" value="1"/>
</dbReference>
<dbReference type="GO" id="GO:0005921">
    <property type="term" value="C:gap junction"/>
    <property type="evidence" value="ECO:0007669"/>
    <property type="project" value="UniProtKB-SubCell"/>
</dbReference>
<dbReference type="EMBL" id="JBGFUD010005761">
    <property type="protein sequence ID" value="MFH4980580.1"/>
    <property type="molecule type" value="Genomic_DNA"/>
</dbReference>
<keyword evidence="6" id="KW-0303">Gap junction</keyword>
<comment type="caution">
    <text evidence="13">The sequence shown here is derived from an EMBL/GenBank/DDBJ whole genome shotgun (WGS) entry which is preliminary data.</text>
</comment>
<dbReference type="GO" id="GO:0005886">
    <property type="term" value="C:plasma membrane"/>
    <property type="evidence" value="ECO:0007669"/>
    <property type="project" value="UniProtKB-SubCell"/>
</dbReference>
<dbReference type="Pfam" id="PF00876">
    <property type="entry name" value="Innexin"/>
    <property type="match status" value="1"/>
</dbReference>
<organism evidence="13 14">
    <name type="scientific">Gnathostoma spinigerum</name>
    <dbReference type="NCBI Taxonomy" id="75299"/>
    <lineage>
        <taxon>Eukaryota</taxon>
        <taxon>Metazoa</taxon>
        <taxon>Ecdysozoa</taxon>
        <taxon>Nematoda</taxon>
        <taxon>Chromadorea</taxon>
        <taxon>Rhabditida</taxon>
        <taxon>Spirurina</taxon>
        <taxon>Gnathostomatomorpha</taxon>
        <taxon>Gnathostomatoidea</taxon>
        <taxon>Gnathostomatidae</taxon>
        <taxon>Gnathostoma</taxon>
    </lineage>
</organism>
<evidence type="ECO:0000256" key="1">
    <source>
        <dbReference type="ARBA" id="ARBA00004610"/>
    </source>
</evidence>
<keyword evidence="9 12" id="KW-0406">Ion transport</keyword>
<gene>
    <name evidence="12" type="primary">inx</name>
    <name evidence="13" type="ORF">AB6A40_007289</name>
</gene>
<evidence type="ECO:0000256" key="10">
    <source>
        <dbReference type="ARBA" id="ARBA00023136"/>
    </source>
</evidence>
<keyword evidence="10 12" id="KW-0472">Membrane</keyword>
<keyword evidence="8 12" id="KW-1133">Transmembrane helix</keyword>
<keyword evidence="3 12" id="KW-0813">Transport</keyword>
<evidence type="ECO:0000313" key="14">
    <source>
        <dbReference type="Proteomes" id="UP001608902"/>
    </source>
</evidence>
<comment type="similarity">
    <text evidence="12">Belongs to the pannexin family.</text>
</comment>
<feature type="transmembrane region" description="Helical" evidence="12">
    <location>
        <begin position="69"/>
        <end position="86"/>
    </location>
</feature>
<evidence type="ECO:0000256" key="12">
    <source>
        <dbReference type="RuleBase" id="RU010713"/>
    </source>
</evidence>
<dbReference type="Proteomes" id="UP001608902">
    <property type="component" value="Unassembled WGS sequence"/>
</dbReference>
<sequence>MATNAVSTAGEALDESILGMIANHLYHNFSSSRVHYRFSPSSNPLGLIVRIFAGPSKCYVTCCYFGMKALFICNILLQLSILHFFLDLPNDNPPLWGFTLFLRLMKGNEWQDTGIFPRVTMCDFEIRELGNIHRWSVQCVLPLNMFNEKVYILLWFWLNVLLAVTVISALLWVFKITLDSNRKHFVKNMISTAWVMNHLPPDTMEDDKIECLVENLGWDGVLVLHLLCANAGELCCIGVTKQLYDRVPSPNANGL</sequence>
<dbReference type="PANTHER" id="PTHR11893:SF32">
    <property type="entry name" value="INNEXIN"/>
    <property type="match status" value="1"/>
</dbReference>
<keyword evidence="5 12" id="KW-0812">Transmembrane</keyword>
<evidence type="ECO:0000256" key="6">
    <source>
        <dbReference type="ARBA" id="ARBA00022868"/>
    </source>
</evidence>
<comment type="function">
    <text evidence="12">Structural component of the gap junctions.</text>
</comment>
<dbReference type="AlphaFoldDB" id="A0ABD6EWE5"/>
<evidence type="ECO:0000313" key="13">
    <source>
        <dbReference type="EMBL" id="MFH4980580.1"/>
    </source>
</evidence>
<evidence type="ECO:0000256" key="2">
    <source>
        <dbReference type="ARBA" id="ARBA00004651"/>
    </source>
</evidence>
<comment type="subcellular location">
    <subcellularLocation>
        <location evidence="1">Cell junction</location>
        <location evidence="1">Gap junction</location>
    </subcellularLocation>
    <subcellularLocation>
        <location evidence="2 12">Cell membrane</location>
        <topology evidence="2 12">Multi-pass membrane protein</topology>
    </subcellularLocation>
</comment>
<dbReference type="InterPro" id="IPR000990">
    <property type="entry name" value="Innexin"/>
</dbReference>
<feature type="transmembrane region" description="Helical" evidence="12">
    <location>
        <begin position="150"/>
        <end position="174"/>
    </location>
</feature>
<evidence type="ECO:0000256" key="4">
    <source>
        <dbReference type="ARBA" id="ARBA00022475"/>
    </source>
</evidence>
<evidence type="ECO:0000256" key="7">
    <source>
        <dbReference type="ARBA" id="ARBA00022949"/>
    </source>
</evidence>
<dbReference type="PANTHER" id="PTHR11893">
    <property type="entry name" value="INNEXIN"/>
    <property type="match status" value="1"/>
</dbReference>
<evidence type="ECO:0000256" key="3">
    <source>
        <dbReference type="ARBA" id="ARBA00022448"/>
    </source>
</evidence>
<dbReference type="PRINTS" id="PR01262">
    <property type="entry name" value="INNEXIN"/>
</dbReference>
<accession>A0ABD6EWE5</accession>
<keyword evidence="11 12" id="KW-0407">Ion channel</keyword>
<evidence type="ECO:0000256" key="5">
    <source>
        <dbReference type="ARBA" id="ARBA00022692"/>
    </source>
</evidence>
<evidence type="ECO:0000256" key="8">
    <source>
        <dbReference type="ARBA" id="ARBA00022989"/>
    </source>
</evidence>
<evidence type="ECO:0000256" key="9">
    <source>
        <dbReference type="ARBA" id="ARBA00023065"/>
    </source>
</evidence>
<dbReference type="GO" id="GO:0034220">
    <property type="term" value="P:monoatomic ion transmembrane transport"/>
    <property type="evidence" value="ECO:0007669"/>
    <property type="project" value="UniProtKB-KW"/>
</dbReference>
<proteinExistence type="inferred from homology"/>
<name>A0ABD6EWE5_9BILA</name>
<keyword evidence="14" id="KW-1185">Reference proteome</keyword>
<keyword evidence="7" id="KW-0965">Cell junction</keyword>
<evidence type="ECO:0000256" key="11">
    <source>
        <dbReference type="ARBA" id="ARBA00023303"/>
    </source>
</evidence>